<dbReference type="Pfam" id="PF01135">
    <property type="entry name" value="PCMT"/>
    <property type="match status" value="1"/>
</dbReference>
<dbReference type="CDD" id="cd02440">
    <property type="entry name" value="AdoMet_MTases"/>
    <property type="match status" value="1"/>
</dbReference>
<dbReference type="InterPro" id="IPR020598">
    <property type="entry name" value="rRNA_Ade_methylase_Trfase_N"/>
</dbReference>
<dbReference type="PROSITE" id="PS01279">
    <property type="entry name" value="PCMT"/>
    <property type="match status" value="1"/>
</dbReference>
<dbReference type="HOGENOM" id="CLU_055432_2_1_4"/>
<dbReference type="Proteomes" id="UP000061603">
    <property type="component" value="Chromosome"/>
</dbReference>
<evidence type="ECO:0000313" key="8">
    <source>
        <dbReference type="EMBL" id="AJP49677.1"/>
    </source>
</evidence>
<sequence>MDTKQARFNMIEQQLRPARVLAANVLTLFSEIKREEFVPPAYRHLAFAAAAIPLGNGAHMFTPELEARALQALAMRRHERVLEIGTGSGYMAALLGAHAAHVLSYEIDPALADSARVNLEHARVRNVQVVTGDGLAGLPTQAPFHVIMVSGAVAEVPQTLLDQLTPGGRLFAVTGTRPAMEATLIHRIEHHFERVALFETDADFLRGAEPAPRFVF</sequence>
<dbReference type="STRING" id="1565605.PG1C_13105"/>
<dbReference type="AlphaFoldDB" id="A0A0C5J3Y9"/>
<evidence type="ECO:0000256" key="5">
    <source>
        <dbReference type="ARBA" id="ARBA00022691"/>
    </source>
</evidence>
<accession>A0A0C5J3Y9</accession>
<dbReference type="Gene3D" id="3.40.50.150">
    <property type="entry name" value="Vaccinia Virus protein VP39"/>
    <property type="match status" value="1"/>
</dbReference>
<dbReference type="SMART" id="SM00650">
    <property type="entry name" value="rADc"/>
    <property type="match status" value="1"/>
</dbReference>
<dbReference type="PANTHER" id="PTHR11579:SF18">
    <property type="entry name" value="PROTEIN-L-ISOASPARTATE O-METHYLTRANSFERASE"/>
    <property type="match status" value="1"/>
</dbReference>
<organism evidence="8 9">
    <name type="scientific">Rugosibacter aromaticivorans</name>
    <dbReference type="NCBI Taxonomy" id="1565605"/>
    <lineage>
        <taxon>Bacteria</taxon>
        <taxon>Pseudomonadati</taxon>
        <taxon>Pseudomonadota</taxon>
        <taxon>Betaproteobacteria</taxon>
        <taxon>Nitrosomonadales</taxon>
        <taxon>Sterolibacteriaceae</taxon>
        <taxon>Rugosibacter</taxon>
    </lineage>
</organism>
<keyword evidence="4" id="KW-0808">Transferase</keyword>
<dbReference type="InterPro" id="IPR000682">
    <property type="entry name" value="PCMT"/>
</dbReference>
<dbReference type="InterPro" id="IPR029063">
    <property type="entry name" value="SAM-dependent_MTases_sf"/>
</dbReference>
<evidence type="ECO:0000256" key="1">
    <source>
        <dbReference type="ARBA" id="ARBA00005369"/>
    </source>
</evidence>
<name>A0A0C5J3Y9_9PROT</name>
<evidence type="ECO:0000256" key="2">
    <source>
        <dbReference type="ARBA" id="ARBA00013346"/>
    </source>
</evidence>
<protein>
    <recommendedName>
        <fullName evidence="2">Protein-L-isoaspartate O-methyltransferase</fullName>
    </recommendedName>
    <alternativeName>
        <fullName evidence="6">Protein L-isoaspartyl methyltransferase</fullName>
    </alternativeName>
</protein>
<dbReference type="GO" id="GO:0004719">
    <property type="term" value="F:protein-L-isoaspartate (D-aspartate) O-methyltransferase activity"/>
    <property type="evidence" value="ECO:0007669"/>
    <property type="project" value="InterPro"/>
</dbReference>
<evidence type="ECO:0000256" key="4">
    <source>
        <dbReference type="ARBA" id="ARBA00022679"/>
    </source>
</evidence>
<evidence type="ECO:0000259" key="7">
    <source>
        <dbReference type="SMART" id="SM00650"/>
    </source>
</evidence>
<keyword evidence="9" id="KW-1185">Reference proteome</keyword>
<reference evidence="8 9" key="1">
    <citation type="journal article" date="2015" name="Genome Announc.">
        <title>Complete Genome Sequence of a Novel Bacterium within the Family Rhodocyclaceae That Degrades Polycyclic Aromatic Hydrocarbons.</title>
        <authorList>
            <person name="Singleton D.R."/>
            <person name="Dickey A.N."/>
            <person name="Scholl E.H."/>
            <person name="Wright F.A."/>
            <person name="Aitken M.D."/>
        </authorList>
    </citation>
    <scope>NUCLEOTIDE SEQUENCE [LARGE SCALE GENOMIC DNA]</scope>
    <source>
        <strain evidence="9">PG1-Ca6</strain>
    </source>
</reference>
<evidence type="ECO:0000313" key="9">
    <source>
        <dbReference type="Proteomes" id="UP000061603"/>
    </source>
</evidence>
<dbReference type="SUPFAM" id="SSF53335">
    <property type="entry name" value="S-adenosyl-L-methionine-dependent methyltransferases"/>
    <property type="match status" value="1"/>
</dbReference>
<keyword evidence="3" id="KW-0489">Methyltransferase</keyword>
<dbReference type="KEGG" id="rbu:PG1C_13105"/>
<dbReference type="PANTHER" id="PTHR11579">
    <property type="entry name" value="PROTEIN-L-ISOASPARTATE O-METHYLTRANSFERASE"/>
    <property type="match status" value="1"/>
</dbReference>
<dbReference type="GO" id="GO:0005737">
    <property type="term" value="C:cytoplasm"/>
    <property type="evidence" value="ECO:0007669"/>
    <property type="project" value="TreeGrafter"/>
</dbReference>
<gene>
    <name evidence="8" type="ORF">PG1C_13105</name>
</gene>
<keyword evidence="5" id="KW-0949">S-adenosyl-L-methionine</keyword>
<dbReference type="GO" id="GO:0000179">
    <property type="term" value="F:rRNA (adenine-N6,N6-)-dimethyltransferase activity"/>
    <property type="evidence" value="ECO:0007669"/>
    <property type="project" value="InterPro"/>
</dbReference>
<dbReference type="EMBL" id="CP010554">
    <property type="protein sequence ID" value="AJP49677.1"/>
    <property type="molecule type" value="Genomic_DNA"/>
</dbReference>
<dbReference type="PATRIC" id="fig|1565605.3.peg.2776"/>
<evidence type="ECO:0000256" key="6">
    <source>
        <dbReference type="ARBA" id="ARBA00030757"/>
    </source>
</evidence>
<feature type="domain" description="Ribosomal RNA adenine methylase transferase N-terminal" evidence="7">
    <location>
        <begin position="65"/>
        <end position="199"/>
    </location>
</feature>
<proteinExistence type="inferred from homology"/>
<comment type="similarity">
    <text evidence="1">Belongs to the methyltransferase superfamily. L-isoaspartyl/D-aspartyl protein methyltransferase family.</text>
</comment>
<evidence type="ECO:0000256" key="3">
    <source>
        <dbReference type="ARBA" id="ARBA00022603"/>
    </source>
</evidence>